<dbReference type="OMA" id="SAKHVCG"/>
<dbReference type="InterPro" id="IPR014732">
    <property type="entry name" value="OMPdecase"/>
</dbReference>
<dbReference type="Pfam" id="PF00215">
    <property type="entry name" value="OMPdecase"/>
    <property type="match status" value="1"/>
</dbReference>
<dbReference type="Gene3D" id="3.20.20.70">
    <property type="entry name" value="Aldolase class I"/>
    <property type="match status" value="1"/>
</dbReference>
<evidence type="ECO:0000259" key="16">
    <source>
        <dbReference type="SMART" id="SM00934"/>
    </source>
</evidence>
<dbReference type="InterPro" id="IPR004467">
    <property type="entry name" value="Or_phspho_trans_dom"/>
</dbReference>
<dbReference type="InterPro" id="IPR018089">
    <property type="entry name" value="OMPdecase_AS"/>
</dbReference>
<evidence type="ECO:0000256" key="12">
    <source>
        <dbReference type="ARBA" id="ARBA00023239"/>
    </source>
</evidence>
<reference evidence="18" key="3">
    <citation type="submission" date="2021-02" db="UniProtKB">
        <authorList>
            <consortium name="EnsemblMetazoa"/>
        </authorList>
    </citation>
    <scope>IDENTIFICATION</scope>
    <source>
        <strain evidence="18">USDA</strain>
    </source>
</reference>
<dbReference type="Gene3D" id="3.40.50.2020">
    <property type="match status" value="1"/>
</dbReference>
<dbReference type="FunFam" id="3.20.20.70:FF:000114">
    <property type="entry name" value="Decarboxylase,orotidine phosphate"/>
    <property type="match status" value="1"/>
</dbReference>
<evidence type="ECO:0000256" key="7">
    <source>
        <dbReference type="ARBA" id="ARBA00015047"/>
    </source>
</evidence>
<reference evidence="17" key="2">
    <citation type="submission" date="2007-04" db="EMBL/GenBank/DDBJ databases">
        <title>The genome of the human body louse.</title>
        <authorList>
            <consortium name="The Human Body Louse Genome Consortium"/>
            <person name="Kirkness E."/>
            <person name="Walenz B."/>
            <person name="Hass B."/>
            <person name="Bruggner R."/>
            <person name="Strausberg R."/>
        </authorList>
    </citation>
    <scope>NUCLEOTIDE SEQUENCE</scope>
    <source>
        <strain evidence="17">USDA</strain>
    </source>
</reference>
<dbReference type="InParanoid" id="E0VTC0"/>
<dbReference type="CDD" id="cd04725">
    <property type="entry name" value="OMP_decarboxylase_like"/>
    <property type="match status" value="1"/>
</dbReference>
<dbReference type="Proteomes" id="UP000009046">
    <property type="component" value="Unassembled WGS sequence"/>
</dbReference>
<dbReference type="InterPro" id="IPR013785">
    <property type="entry name" value="Aldolase_TIM"/>
</dbReference>
<keyword evidence="13" id="KW-0511">Multifunctional enzyme</keyword>
<feature type="binding site" evidence="15">
    <location>
        <position position="447"/>
    </location>
    <ligand>
        <name>substrate</name>
    </ligand>
</feature>
<evidence type="ECO:0000256" key="3">
    <source>
        <dbReference type="ARBA" id="ARBA00006221"/>
    </source>
</evidence>
<dbReference type="GO" id="GO:0004588">
    <property type="term" value="F:orotate phosphoribosyltransferase activity"/>
    <property type="evidence" value="ECO:0007669"/>
    <property type="project" value="UniProtKB-EC"/>
</dbReference>
<evidence type="ECO:0000313" key="18">
    <source>
        <dbReference type="EnsemblMetazoa" id="PHUM430300-PA"/>
    </source>
</evidence>
<dbReference type="InterPro" id="IPR000836">
    <property type="entry name" value="PRTase_dom"/>
</dbReference>
<dbReference type="EnsemblMetazoa" id="PHUM430300-RA">
    <property type="protein sequence ID" value="PHUM430300-PA"/>
    <property type="gene ID" value="PHUM430300"/>
</dbReference>
<dbReference type="AlphaFoldDB" id="E0VTC0"/>
<organism>
    <name type="scientific">Pediculus humanus subsp. corporis</name>
    <name type="common">Body louse</name>
    <dbReference type="NCBI Taxonomy" id="121224"/>
    <lineage>
        <taxon>Eukaryota</taxon>
        <taxon>Metazoa</taxon>
        <taxon>Ecdysozoa</taxon>
        <taxon>Arthropoda</taxon>
        <taxon>Hexapoda</taxon>
        <taxon>Insecta</taxon>
        <taxon>Pterygota</taxon>
        <taxon>Neoptera</taxon>
        <taxon>Paraneoptera</taxon>
        <taxon>Psocodea</taxon>
        <taxon>Troctomorpha</taxon>
        <taxon>Phthiraptera</taxon>
        <taxon>Anoplura</taxon>
        <taxon>Pediculidae</taxon>
        <taxon>Pediculus</taxon>
    </lineage>
</organism>
<dbReference type="FunFam" id="3.40.50.2020:FF:000025">
    <property type="entry name" value="Uridine monophosphate synthetase"/>
    <property type="match status" value="1"/>
</dbReference>
<evidence type="ECO:0000256" key="8">
    <source>
        <dbReference type="ARBA" id="ARBA00022676"/>
    </source>
</evidence>
<keyword evidence="11" id="KW-0665">Pyrimidine biosynthesis</keyword>
<keyword evidence="12" id="KW-0456">Lyase</keyword>
<dbReference type="HAMAP" id="MF_01208">
    <property type="entry name" value="PyrE"/>
    <property type="match status" value="1"/>
</dbReference>
<dbReference type="SMART" id="SM00934">
    <property type="entry name" value="OMPdecase"/>
    <property type="match status" value="1"/>
</dbReference>
<dbReference type="FunCoup" id="E0VTC0">
    <property type="interactions" value="2073"/>
</dbReference>
<dbReference type="NCBIfam" id="TIGR00336">
    <property type="entry name" value="pyrE"/>
    <property type="match status" value="1"/>
</dbReference>
<evidence type="ECO:0000256" key="1">
    <source>
        <dbReference type="ARBA" id="ARBA00004861"/>
    </source>
</evidence>
<name>E0VTC0_PEDHC</name>
<sequence>MENKLEKLIIRLFEIEVVKFGNYKLKSGVFSPIYFDLRVIVSHPDLMKLLTDLLVELIQKSVNEKFQHVCGVPYTALPMATLVSVNVDKSMLIRRKEVKDHGTRKMIEGRFNKGDNCIIIEDVVSSGSSILETVQELKSEGLKVSNAIVVLDREQGGVKNLQDQGLHVNILMSLDKILETLVKHKKISEETFKEVKEYVSRVRLTNFKTNPGTNNDVIKNRLSLTFGERSKLAKCKIARKLFDIIEMKKSLLCVAADVDNSNELIKLASEIGPHICIFKTHFDTIEDFNKNSYFELMKIAKNNNFLIMEDRKFSDIGNTVNLQYKLIKNWSDIVTTHSISGESIIDALKSCVKTDEEKGCFIVAELSCQGNLIGKEYSTATVKMAEKHSDYVIGLVCQSPELIKVPHLIQLTPGVKIEEGSDGLGQNYNSPEYVVLEKGADVAVVGRGIIKSQNPEKAAILYKEKLWDASLKRISMSG</sequence>
<dbReference type="STRING" id="121224.E0VTC0"/>
<dbReference type="GO" id="GO:0044205">
    <property type="term" value="P:'de novo' UMP biosynthetic process"/>
    <property type="evidence" value="ECO:0007669"/>
    <property type="project" value="UniProtKB-UniPathway"/>
</dbReference>
<dbReference type="GO" id="GO:0004590">
    <property type="term" value="F:orotidine-5'-phosphate decarboxylase activity"/>
    <property type="evidence" value="ECO:0007669"/>
    <property type="project" value="UniProtKB-EC"/>
</dbReference>
<feature type="active site" description="For OMPdecase activity" evidence="14">
    <location>
        <position position="315"/>
    </location>
</feature>
<dbReference type="PANTHER" id="PTHR19278:SF9">
    <property type="entry name" value="URIDINE 5'-MONOPHOSPHATE SYNTHASE"/>
    <property type="match status" value="1"/>
</dbReference>
<dbReference type="PANTHER" id="PTHR19278">
    <property type="entry name" value="OROTATE PHOSPHORIBOSYLTRANSFERASE"/>
    <property type="match status" value="1"/>
</dbReference>
<dbReference type="NCBIfam" id="TIGR01740">
    <property type="entry name" value="pyrF"/>
    <property type="match status" value="1"/>
</dbReference>
<dbReference type="Pfam" id="PF00156">
    <property type="entry name" value="Pribosyltran"/>
    <property type="match status" value="1"/>
</dbReference>
<keyword evidence="9" id="KW-0808">Transferase</keyword>
<dbReference type="InterPro" id="IPR029057">
    <property type="entry name" value="PRTase-like"/>
</dbReference>
<dbReference type="CDD" id="cd06223">
    <property type="entry name" value="PRTases_typeI"/>
    <property type="match status" value="1"/>
</dbReference>
<feature type="binding site" evidence="15">
    <location>
        <position position="426"/>
    </location>
    <ligand>
        <name>substrate</name>
    </ligand>
</feature>
<dbReference type="HOGENOM" id="CLU_049275_1_0_1"/>
<dbReference type="eggNOG" id="KOG1377">
    <property type="taxonomic scope" value="Eukaryota"/>
</dbReference>
<dbReference type="SUPFAM" id="SSF53271">
    <property type="entry name" value="PRTase-like"/>
    <property type="match status" value="1"/>
</dbReference>
<reference evidence="17" key="1">
    <citation type="submission" date="2007-04" db="EMBL/GenBank/DDBJ databases">
        <title>Annotation of Pediculus humanus corporis strain USDA.</title>
        <authorList>
            <person name="Kirkness E."/>
            <person name="Hannick L."/>
            <person name="Hass B."/>
            <person name="Bruggner R."/>
            <person name="Lawson D."/>
            <person name="Bidwell S."/>
            <person name="Joardar V."/>
            <person name="Caler E."/>
            <person name="Walenz B."/>
            <person name="Inman J."/>
            <person name="Schobel S."/>
            <person name="Galinsky K."/>
            <person name="Amedeo P."/>
            <person name="Strausberg R."/>
        </authorList>
    </citation>
    <scope>NUCLEOTIDE SEQUENCE</scope>
    <source>
        <strain evidence="17">USDA</strain>
    </source>
</reference>
<feature type="active site" description="For OMPdecase activity" evidence="14">
    <location>
        <position position="312"/>
    </location>
</feature>
<dbReference type="KEGG" id="phu:Phum_PHUM430300"/>
<dbReference type="CTD" id="8230165"/>
<evidence type="ECO:0000256" key="13">
    <source>
        <dbReference type="ARBA" id="ARBA00023268"/>
    </source>
</evidence>
<dbReference type="InterPro" id="IPR023031">
    <property type="entry name" value="OPRT"/>
</dbReference>
<dbReference type="InterPro" id="IPR001754">
    <property type="entry name" value="OMPdeCOase_dom"/>
</dbReference>
<dbReference type="OrthoDB" id="10263753at2759"/>
<keyword evidence="10" id="KW-0210">Decarboxylase</keyword>
<evidence type="ECO:0000256" key="15">
    <source>
        <dbReference type="PIRSR" id="PIRSR614732-2"/>
    </source>
</evidence>
<keyword evidence="8" id="KW-0328">Glycosyltransferase</keyword>
<feature type="active site" description="For OMPdecase activity" evidence="14">
    <location>
        <position position="310"/>
    </location>
</feature>
<feature type="binding site" evidence="15">
    <location>
        <position position="257"/>
    </location>
    <ligand>
        <name>substrate</name>
    </ligand>
</feature>
<keyword evidence="19" id="KW-1185">Reference proteome</keyword>
<dbReference type="RefSeq" id="XP_002429364.1">
    <property type="nucleotide sequence ID" value="XM_002429319.1"/>
</dbReference>
<comment type="similarity">
    <text evidence="3">In the N-terminal section; belongs to the purine/pyrimidine phosphoribosyltransferase family.</text>
</comment>
<evidence type="ECO:0000256" key="10">
    <source>
        <dbReference type="ARBA" id="ARBA00022793"/>
    </source>
</evidence>
<evidence type="ECO:0000313" key="17">
    <source>
        <dbReference type="EMBL" id="EEB16626.1"/>
    </source>
</evidence>
<protein>
    <recommendedName>
        <fullName evidence="7">Uridine 5'-monophosphate synthase</fullName>
        <ecNumber evidence="5">2.4.2.10</ecNumber>
        <ecNumber evidence="6">4.1.1.23</ecNumber>
    </recommendedName>
</protein>
<comment type="similarity">
    <text evidence="4">In the C-terminal section; belongs to the OMP decarboxylase family.</text>
</comment>
<gene>
    <name evidence="18" type="primary">8230165</name>
    <name evidence="17" type="ORF">Phum_PHUM430300</name>
</gene>
<proteinExistence type="inferred from homology"/>
<evidence type="ECO:0000313" key="19">
    <source>
        <dbReference type="Proteomes" id="UP000009046"/>
    </source>
</evidence>
<dbReference type="SUPFAM" id="SSF51366">
    <property type="entry name" value="Ribulose-phoshate binding barrel"/>
    <property type="match status" value="1"/>
</dbReference>
<feature type="domain" description="Orotidine 5'-phosphate decarboxylase" evidence="16">
    <location>
        <begin position="251"/>
        <end position="462"/>
    </location>
</feature>
<dbReference type="EMBL" id="DS235761">
    <property type="protein sequence ID" value="EEB16626.1"/>
    <property type="molecule type" value="Genomic_DNA"/>
</dbReference>
<dbReference type="EC" id="4.1.1.23" evidence="6"/>
<comment type="pathway">
    <text evidence="2">Pyrimidine metabolism; UMP biosynthesis via de novo pathway; UMP from orotate: step 1/2.</text>
</comment>
<feature type="binding site" evidence="15">
    <location>
        <position position="446"/>
    </location>
    <ligand>
        <name>substrate</name>
    </ligand>
</feature>
<dbReference type="InterPro" id="IPR011060">
    <property type="entry name" value="RibuloseP-bd_barrel"/>
</dbReference>
<evidence type="ECO:0000256" key="9">
    <source>
        <dbReference type="ARBA" id="ARBA00022679"/>
    </source>
</evidence>
<evidence type="ECO:0000256" key="14">
    <source>
        <dbReference type="PIRSR" id="PIRSR614732-1"/>
    </source>
</evidence>
<comment type="pathway">
    <text evidence="1">Pyrimidine metabolism; UMP biosynthesis via de novo pathway; UMP from orotate: step 2/2.</text>
</comment>
<accession>E0VTC0</accession>
<dbReference type="EC" id="2.4.2.10" evidence="5"/>
<dbReference type="VEuPathDB" id="VectorBase:PHUM430300"/>
<dbReference type="GeneID" id="8230165"/>
<feature type="binding site" evidence="15">
    <location>
        <position position="279"/>
    </location>
    <ligand>
        <name>substrate</name>
    </ligand>
</feature>
<dbReference type="PROSITE" id="PS00156">
    <property type="entry name" value="OMPDECASE"/>
    <property type="match status" value="1"/>
</dbReference>
<evidence type="ECO:0000256" key="4">
    <source>
        <dbReference type="ARBA" id="ARBA00009769"/>
    </source>
</evidence>
<dbReference type="EMBL" id="AAZO01005251">
    <property type="status" value="NOT_ANNOTATED_CDS"/>
    <property type="molecule type" value="Genomic_DNA"/>
</dbReference>
<evidence type="ECO:0000256" key="6">
    <source>
        <dbReference type="ARBA" id="ARBA00012321"/>
    </source>
</evidence>
<dbReference type="GO" id="GO:0006207">
    <property type="term" value="P:'de novo' pyrimidine nucleobase biosynthetic process"/>
    <property type="evidence" value="ECO:0007669"/>
    <property type="project" value="InterPro"/>
</dbReference>
<evidence type="ECO:0000256" key="11">
    <source>
        <dbReference type="ARBA" id="ARBA00022975"/>
    </source>
</evidence>
<evidence type="ECO:0000256" key="2">
    <source>
        <dbReference type="ARBA" id="ARBA00004889"/>
    </source>
</evidence>
<evidence type="ECO:0000256" key="5">
    <source>
        <dbReference type="ARBA" id="ARBA00011971"/>
    </source>
</evidence>
<dbReference type="UniPathway" id="UPA00070">
    <property type="reaction ID" value="UER00119"/>
</dbReference>
<feature type="binding site" evidence="15">
    <location>
        <position position="367"/>
    </location>
    <ligand>
        <name>substrate</name>
    </ligand>
</feature>